<reference evidence="3" key="1">
    <citation type="submission" date="2014-08" db="EMBL/GenBank/DDBJ databases">
        <authorList>
            <person name="Murali S."/>
            <person name="Richards S."/>
            <person name="Bandaranaike D."/>
            <person name="Bellair M."/>
            <person name="Blankenburg K."/>
            <person name="Chao H."/>
            <person name="Dinh H."/>
            <person name="Doddapaneni H."/>
            <person name="Dugan-Rocha S."/>
            <person name="Elkadiri S."/>
            <person name="Gnanaolivu R."/>
            <person name="Hughes D."/>
            <person name="Lee S."/>
            <person name="Li M."/>
            <person name="Ming W."/>
            <person name="Munidasa M."/>
            <person name="Muniz J."/>
            <person name="Nguyen L."/>
            <person name="Osuji N."/>
            <person name="Pu L.-L."/>
            <person name="Puazo M."/>
            <person name="Skinner E."/>
            <person name="Qu C."/>
            <person name="Quiroz J."/>
            <person name="Raj R."/>
            <person name="Weissenberger G."/>
            <person name="Xin Y."/>
            <person name="Zou X."/>
            <person name="Han Y."/>
            <person name="Worley K."/>
            <person name="Muzny D."/>
            <person name="Gibbs R."/>
        </authorList>
    </citation>
    <scope>NUCLEOTIDE SEQUENCE</scope>
    <source>
        <strain evidence="3">HAZT.00-mixed</strain>
        <tissue evidence="3">Whole organism</tissue>
    </source>
</reference>
<dbReference type="PANTHER" id="PTHR47331:SF4">
    <property type="entry name" value="PEPTIDASE S1 DOMAIN-CONTAINING PROTEIN"/>
    <property type="match status" value="1"/>
</dbReference>
<keyword evidence="1" id="KW-0175">Coiled coil</keyword>
<dbReference type="Proteomes" id="UP000711488">
    <property type="component" value="Unassembled WGS sequence"/>
</dbReference>
<dbReference type="InterPro" id="IPR005312">
    <property type="entry name" value="DUF1759"/>
</dbReference>
<name>A0A6A0HDM7_HYAAZ</name>
<dbReference type="EMBL" id="JQDR03000422">
    <property type="protein sequence ID" value="KAA0203896.1"/>
    <property type="molecule type" value="Genomic_DNA"/>
</dbReference>
<proteinExistence type="predicted"/>
<feature type="compositionally biased region" description="Basic and acidic residues" evidence="2">
    <location>
        <begin position="441"/>
        <end position="452"/>
    </location>
</feature>
<evidence type="ECO:0000313" key="3">
    <source>
        <dbReference type="EMBL" id="KAA0203896.1"/>
    </source>
</evidence>
<evidence type="ECO:0000256" key="1">
    <source>
        <dbReference type="SAM" id="Coils"/>
    </source>
</evidence>
<organism evidence="3">
    <name type="scientific">Hyalella azteca</name>
    <name type="common">Amphipod</name>
    <dbReference type="NCBI Taxonomy" id="294128"/>
    <lineage>
        <taxon>Eukaryota</taxon>
        <taxon>Metazoa</taxon>
        <taxon>Ecdysozoa</taxon>
        <taxon>Arthropoda</taxon>
        <taxon>Crustacea</taxon>
        <taxon>Multicrustacea</taxon>
        <taxon>Malacostraca</taxon>
        <taxon>Eumalacostraca</taxon>
        <taxon>Peracarida</taxon>
        <taxon>Amphipoda</taxon>
        <taxon>Senticaudata</taxon>
        <taxon>Talitrida</taxon>
        <taxon>Talitroidea</taxon>
        <taxon>Hyalellidae</taxon>
        <taxon>Hyalella</taxon>
    </lineage>
</organism>
<dbReference type="OrthoDB" id="7555193at2759"/>
<accession>A0A6A0HDM7</accession>
<feature type="coiled-coil region" evidence="1">
    <location>
        <begin position="151"/>
        <end position="194"/>
    </location>
</feature>
<comment type="caution">
    <text evidence="3">The sequence shown here is derived from an EMBL/GenBank/DDBJ whole genome shotgun (WGS) entry which is preliminary data.</text>
</comment>
<sequence length="482" mass="53879">MLRTPTHEGEPGALIVVNPKPIEVNKPEAPSGKLGAVTKKRHEIEQLLALDPPPYEEIQKLFSSYLTKVELLYEAALDGNHGNWLEPHKVAIDNFRERVEFALSSRRGAASRAASSAGSSSSSISSARFKLAQKKAKIAAEKVLLEKSALLDQEEIKLKMEQMKLERERKLAAVESAELENKIIEEELNLLEAGDSARSRASSYSAGAPARLVPPIKTNSSNTPSDPLFQVLVHQNEISQRLVENQEQSSLPKRDLRKFDGSDITDYKVFKQSFTRIISSKCSSASDKLAYLEQYTAGHAQNLVRSCVSSDADVAFREASLLLDKEYGNEFKVATAYLNKLTNWSAIKQEDVAALQDLHLFLLKCNSYLENSSPGNPINSPGEIMKIIMKLPFKMREKWRLKTYQMMEREEMVGFHHLVKLVGDEVGLLKQPLFGAIADPKRDSKSITDKPKRNYATSTIKDPSLAFEHPPPRMLQETQSSD</sequence>
<feature type="region of interest" description="Disordered" evidence="2">
    <location>
        <begin position="441"/>
        <end position="482"/>
    </location>
</feature>
<reference evidence="3" key="3">
    <citation type="submission" date="2019-06" db="EMBL/GenBank/DDBJ databases">
        <authorList>
            <person name="Poynton C."/>
            <person name="Hasenbein S."/>
            <person name="Benoit J.B."/>
            <person name="Sepulveda M.S."/>
            <person name="Poelchau M.F."/>
            <person name="Murali S.C."/>
            <person name="Chen S."/>
            <person name="Glastad K.M."/>
            <person name="Werren J.H."/>
            <person name="Vineis J.H."/>
            <person name="Bowen J.L."/>
            <person name="Friedrich M."/>
            <person name="Jones J."/>
            <person name="Robertson H.M."/>
            <person name="Feyereisen R."/>
            <person name="Mechler-Hickson A."/>
            <person name="Mathers N."/>
            <person name="Lee C.E."/>
            <person name="Colbourne J.K."/>
            <person name="Biales A."/>
            <person name="Johnston J.S."/>
            <person name="Wellborn G.A."/>
            <person name="Rosendale A.J."/>
            <person name="Cridge A.G."/>
            <person name="Munoz-Torres M.C."/>
            <person name="Bain P.A."/>
            <person name="Manny A.R."/>
            <person name="Major K.M."/>
            <person name="Lambert F.N."/>
            <person name="Vulpe C.D."/>
            <person name="Tuck P."/>
            <person name="Blalock B.J."/>
            <person name="Lin Y.-Y."/>
            <person name="Smith M.E."/>
            <person name="Ochoa-Acuna H."/>
            <person name="Chen M.-J.M."/>
            <person name="Childers C.P."/>
            <person name="Qu J."/>
            <person name="Dugan S."/>
            <person name="Lee S.L."/>
            <person name="Chao H."/>
            <person name="Dinh H."/>
            <person name="Han Y."/>
            <person name="Doddapaneni H."/>
            <person name="Worley K.C."/>
            <person name="Muzny D.M."/>
            <person name="Gibbs R.A."/>
            <person name="Richards S."/>
        </authorList>
    </citation>
    <scope>NUCLEOTIDE SEQUENCE</scope>
    <source>
        <strain evidence="3">HAZT.00-mixed</strain>
        <tissue evidence="3">Whole organism</tissue>
    </source>
</reference>
<dbReference type="Pfam" id="PF03564">
    <property type="entry name" value="DUF1759"/>
    <property type="match status" value="1"/>
</dbReference>
<dbReference type="AlphaFoldDB" id="A0A6A0HDM7"/>
<protein>
    <submittedName>
        <fullName evidence="3">Uncharacterized protein</fullName>
    </submittedName>
</protein>
<gene>
    <name evidence="3" type="ORF">HAZT_HAZT002427</name>
</gene>
<evidence type="ECO:0000256" key="2">
    <source>
        <dbReference type="SAM" id="MobiDB-lite"/>
    </source>
</evidence>
<dbReference type="PANTHER" id="PTHR47331">
    <property type="entry name" value="PHD-TYPE DOMAIN-CONTAINING PROTEIN"/>
    <property type="match status" value="1"/>
</dbReference>
<reference evidence="3" key="2">
    <citation type="journal article" date="2018" name="Environ. Sci. Technol.">
        <title>The Toxicogenome of Hyalella azteca: A Model for Sediment Ecotoxicology and Evolutionary Toxicology.</title>
        <authorList>
            <person name="Poynton H.C."/>
            <person name="Hasenbein S."/>
            <person name="Benoit J.B."/>
            <person name="Sepulveda M.S."/>
            <person name="Poelchau M.F."/>
            <person name="Hughes D.S.T."/>
            <person name="Murali S.C."/>
            <person name="Chen S."/>
            <person name="Glastad K.M."/>
            <person name="Goodisman M.A.D."/>
            <person name="Werren J.H."/>
            <person name="Vineis J.H."/>
            <person name="Bowen J.L."/>
            <person name="Friedrich M."/>
            <person name="Jones J."/>
            <person name="Robertson H.M."/>
            <person name="Feyereisen R."/>
            <person name="Mechler-Hickson A."/>
            <person name="Mathers N."/>
            <person name="Lee C.E."/>
            <person name="Colbourne J.K."/>
            <person name="Biales A."/>
            <person name="Johnston J.S."/>
            <person name="Wellborn G.A."/>
            <person name="Rosendale A.J."/>
            <person name="Cridge A.G."/>
            <person name="Munoz-Torres M.C."/>
            <person name="Bain P.A."/>
            <person name="Manny A.R."/>
            <person name="Major K.M."/>
            <person name="Lambert F.N."/>
            <person name="Vulpe C.D."/>
            <person name="Tuck P."/>
            <person name="Blalock B.J."/>
            <person name="Lin Y.Y."/>
            <person name="Smith M.E."/>
            <person name="Ochoa-Acuna H."/>
            <person name="Chen M.M."/>
            <person name="Childers C.P."/>
            <person name="Qu J."/>
            <person name="Dugan S."/>
            <person name="Lee S.L."/>
            <person name="Chao H."/>
            <person name="Dinh H."/>
            <person name="Han Y."/>
            <person name="Doddapaneni H."/>
            <person name="Worley K.C."/>
            <person name="Muzny D.M."/>
            <person name="Gibbs R.A."/>
            <person name="Richards S."/>
        </authorList>
    </citation>
    <scope>NUCLEOTIDE SEQUENCE</scope>
    <source>
        <strain evidence="3">HAZT.00-mixed</strain>
        <tissue evidence="3">Whole organism</tissue>
    </source>
</reference>